<dbReference type="AlphaFoldDB" id="A0A368ZW98"/>
<evidence type="ECO:0000259" key="6">
    <source>
        <dbReference type="Pfam" id="PF01694"/>
    </source>
</evidence>
<sequence>MKAANYSTPMLRLRYTSENDTAMPKRDFWMLPVAIGVLLLLVYWVDNYFFLDLYKFGLLPRSWSGLWGILVTPFVHSSVSHLLNNLLPLVLLVLAIRYFYPAVSTRVLISGYLITGVLVWFIARDSYHIGASGQVYAFASFLFFSGIIHGKIHLLAIALLVAFLYGGLIWGIFPFHSHVSWESHLAGGFTGLITALYFRHHEPFYTSPFKDMEANETAYIRHSPRAPVEYETSITDIRYRFITYHIEKKK</sequence>
<name>A0A368ZW98_9FLAO</name>
<evidence type="ECO:0000313" key="7">
    <source>
        <dbReference type="EMBL" id="RCX01109.1"/>
    </source>
</evidence>
<evidence type="ECO:0000256" key="2">
    <source>
        <dbReference type="ARBA" id="ARBA00022692"/>
    </source>
</evidence>
<evidence type="ECO:0000256" key="1">
    <source>
        <dbReference type="ARBA" id="ARBA00004141"/>
    </source>
</evidence>
<keyword evidence="7" id="KW-0378">Hydrolase</keyword>
<accession>A0A368ZW98</accession>
<dbReference type="GO" id="GO:0016020">
    <property type="term" value="C:membrane"/>
    <property type="evidence" value="ECO:0007669"/>
    <property type="project" value="UniProtKB-SubCell"/>
</dbReference>
<evidence type="ECO:0000256" key="4">
    <source>
        <dbReference type="ARBA" id="ARBA00023136"/>
    </source>
</evidence>
<dbReference type="Proteomes" id="UP000253517">
    <property type="component" value="Unassembled WGS sequence"/>
</dbReference>
<feature type="transmembrane region" description="Helical" evidence="5">
    <location>
        <begin position="28"/>
        <end position="46"/>
    </location>
</feature>
<proteinExistence type="predicted"/>
<organism evidence="7 8">
    <name type="scientific">Schleiferia thermophila</name>
    <dbReference type="NCBI Taxonomy" id="884107"/>
    <lineage>
        <taxon>Bacteria</taxon>
        <taxon>Pseudomonadati</taxon>
        <taxon>Bacteroidota</taxon>
        <taxon>Flavobacteriia</taxon>
        <taxon>Flavobacteriales</taxon>
        <taxon>Schleiferiaceae</taxon>
        <taxon>Schleiferia</taxon>
    </lineage>
</organism>
<dbReference type="RefSeq" id="WP_114366567.1">
    <property type="nucleotide sequence ID" value="NZ_BHZF01000002.1"/>
</dbReference>
<dbReference type="GO" id="GO:0006508">
    <property type="term" value="P:proteolysis"/>
    <property type="evidence" value="ECO:0007669"/>
    <property type="project" value="UniProtKB-KW"/>
</dbReference>
<dbReference type="InterPro" id="IPR022764">
    <property type="entry name" value="Peptidase_S54_rhomboid_dom"/>
</dbReference>
<keyword evidence="8" id="KW-1185">Reference proteome</keyword>
<keyword evidence="7" id="KW-0645">Protease</keyword>
<keyword evidence="3 5" id="KW-1133">Transmembrane helix</keyword>
<dbReference type="GO" id="GO:0004252">
    <property type="term" value="F:serine-type endopeptidase activity"/>
    <property type="evidence" value="ECO:0007669"/>
    <property type="project" value="InterPro"/>
</dbReference>
<reference evidence="7 8" key="1">
    <citation type="submission" date="2018-07" db="EMBL/GenBank/DDBJ databases">
        <title>Genomic Encyclopedia of Type Strains, Phase IV (KMG-IV): sequencing the most valuable type-strain genomes for metagenomic binning, comparative biology and taxonomic classification.</title>
        <authorList>
            <person name="Goeker M."/>
        </authorList>
    </citation>
    <scope>NUCLEOTIDE SEQUENCE [LARGE SCALE GENOMIC DNA]</scope>
    <source>
        <strain evidence="7 8">DSM 21410</strain>
    </source>
</reference>
<evidence type="ECO:0000256" key="5">
    <source>
        <dbReference type="SAM" id="Phobius"/>
    </source>
</evidence>
<dbReference type="SUPFAM" id="SSF144091">
    <property type="entry name" value="Rhomboid-like"/>
    <property type="match status" value="1"/>
</dbReference>
<evidence type="ECO:0000313" key="8">
    <source>
        <dbReference type="Proteomes" id="UP000253517"/>
    </source>
</evidence>
<comment type="subcellular location">
    <subcellularLocation>
        <location evidence="1">Membrane</location>
        <topology evidence="1">Multi-pass membrane protein</topology>
    </subcellularLocation>
</comment>
<evidence type="ECO:0000256" key="3">
    <source>
        <dbReference type="ARBA" id="ARBA00022989"/>
    </source>
</evidence>
<dbReference type="Gene3D" id="1.20.1540.10">
    <property type="entry name" value="Rhomboid-like"/>
    <property type="match status" value="1"/>
</dbReference>
<feature type="transmembrane region" description="Helical" evidence="5">
    <location>
        <begin position="129"/>
        <end position="147"/>
    </location>
</feature>
<gene>
    <name evidence="7" type="ORF">DES35_10814</name>
</gene>
<feature type="transmembrane region" description="Helical" evidence="5">
    <location>
        <begin position="154"/>
        <end position="173"/>
    </location>
</feature>
<dbReference type="EMBL" id="QPJS01000008">
    <property type="protein sequence ID" value="RCX01109.1"/>
    <property type="molecule type" value="Genomic_DNA"/>
</dbReference>
<comment type="caution">
    <text evidence="7">The sequence shown here is derived from an EMBL/GenBank/DDBJ whole genome shotgun (WGS) entry which is preliminary data.</text>
</comment>
<feature type="transmembrane region" description="Helical" evidence="5">
    <location>
        <begin position="82"/>
        <end position="100"/>
    </location>
</feature>
<feature type="transmembrane region" description="Helical" evidence="5">
    <location>
        <begin position="107"/>
        <end position="123"/>
    </location>
</feature>
<keyword evidence="4 5" id="KW-0472">Membrane</keyword>
<dbReference type="Pfam" id="PF01694">
    <property type="entry name" value="Rhomboid"/>
    <property type="match status" value="1"/>
</dbReference>
<protein>
    <submittedName>
        <fullName evidence="7">Membrane associated rhomboid family serine protease</fullName>
    </submittedName>
</protein>
<dbReference type="InterPro" id="IPR035952">
    <property type="entry name" value="Rhomboid-like_sf"/>
</dbReference>
<feature type="domain" description="Peptidase S54 rhomboid" evidence="6">
    <location>
        <begin position="66"/>
        <end position="199"/>
    </location>
</feature>
<keyword evidence="2 5" id="KW-0812">Transmembrane</keyword>